<evidence type="ECO:0000256" key="3">
    <source>
        <dbReference type="ARBA" id="ARBA00022679"/>
    </source>
</evidence>
<feature type="binding site" evidence="7">
    <location>
        <position position="543"/>
    </location>
    <ligand>
        <name>ATP</name>
        <dbReference type="ChEBI" id="CHEBI:30616"/>
    </ligand>
</feature>
<dbReference type="SUPFAM" id="SSF56112">
    <property type="entry name" value="Protein kinase-like (PK-like)"/>
    <property type="match status" value="2"/>
</dbReference>
<dbReference type="GO" id="GO:0004674">
    <property type="term" value="F:protein serine/threonine kinase activity"/>
    <property type="evidence" value="ECO:0007669"/>
    <property type="project" value="UniProtKB-KW"/>
</dbReference>
<name>A0A562URH1_9ACTN</name>
<evidence type="ECO:0000256" key="6">
    <source>
        <dbReference type="ARBA" id="ARBA00022840"/>
    </source>
</evidence>
<evidence type="ECO:0000256" key="8">
    <source>
        <dbReference type="SAM" id="MobiDB-lite"/>
    </source>
</evidence>
<accession>A0A562URH1</accession>
<keyword evidence="6 7" id="KW-0067">ATP-binding</keyword>
<dbReference type="PROSITE" id="PS00107">
    <property type="entry name" value="PROTEIN_KINASE_ATP"/>
    <property type="match status" value="1"/>
</dbReference>
<sequence>MSNRWQGDESEFSWERDALAHVKSIMPDRAPYAARQCFQFTGTNGRVWECDLLIAAPSGLYLIEIKSHRGRAWNRGSTWVFDSDGSINNPLHITNQKSKELRSRLETAARKRKVGPVPFITPIVFLSAADLVCQFDEIQRVGVYGREKLGGKTKLPEIGTGLLFTPPKSEQHRVTPAFAKHLPQLLTDIGVGKLRSGVHVGPYVLESKATDVGPTWSDYLAEHQDISGDKRRVRVYYAEQDDTAERRQTTRAVAQREYRATLGIHHDGIVQVDSFHDELDAGPAVVFRHGKDWQRLPDFMAEHGDDLVIDHRVDMIRQLVDALDHAHRNRLYHRALGARSILVAPPREGDPVPHLRIADWQTAGGHGGTGELPGLTTRNMTTLARHLKDEADVYLAPEVDSHNAEPAQLDVYGLGSIAYLLLTGQAPAADRGELIARLQQDGALVPSAVRDDLLSSVDDLVRESTAVRPADRLMDVAAFSEYLDLVEAELTDPDAADMPDPLTAKRGDVLGPFLVERVLGKGASARALLATDTAHDDRPVVLKIGLEGTDRERLEQEAVQLQNCRSSYIVERYDGPIKLGSRYALVLEPAGNKTLADYLGREGLTPGELEAWAEDLFAMLQFLEQKGIRHRDIKPANLGIQERGNKKRRQLVLFDFSLADVSEDNTAAGTDKYRDPFLGPPNRLRFDDAAERYSVAVTLHEMASRQLPIWGDGVVSPQFGTAEYPSLAEESFHPAIREGLVDFFHTALHRDHTRRHPDLADMVKGFRKAFLALDTEPPVTTAETVTEQSHSMQELRQRAIDAAQPETPLSAAGLSDRAFALAHDRLGVSTAGELARINPDEIRRLRGEGMRVRNELSRITTAWRQRFSLAERSPESAKAPSKEWDTATVDKLADQFVAGRGDEQQLTLQRLILALPDGENSSPLKPWSTFEQIAEQAEVSVAEVSNALTRVVNDRWKKSVVGVSALRLTVVELLENHGRVMSAEALARALLAVRGSDLTDPEERLNRASACLRVAYESDQRLNEPQLTYKRYPDGTVVFASVSADPNQPVESELIEYAEKLAARARELIGLGENEPLPSATRVRTELGAVAGPKGMIPLSDADMVRLAADLDPAVEVTPRLELYPVDLDPVRVVRLTNLALLLDNPGGVDVGKLRERVTARFPRLANFPEKRSDLLELLHRCGLKVIADPDDPRKIRLRHPVGTDTSRRSGTRSGGSLTMTPRAELDARLRGATRRGGFLAIRVNTKHALPVTERLTELPGVTPVDVSAAFLDALKSVWQDGGGKPPWQTVLAADRPDAPLKALRGLNKLLVDVWPRLADQVAELPGTVLLHDATPLARYSGGRDLLSSFMQAARQPNRPPHGLWLVCPMERPHLPAQLDDHLVGAIDSQGEQLTLSSVFTAGD</sequence>
<evidence type="ECO:0000256" key="1">
    <source>
        <dbReference type="ARBA" id="ARBA00012513"/>
    </source>
</evidence>
<dbReference type="SMART" id="SM00220">
    <property type="entry name" value="S_TKc"/>
    <property type="match status" value="1"/>
</dbReference>
<dbReference type="Pfam" id="PF00069">
    <property type="entry name" value="Pkinase"/>
    <property type="match status" value="2"/>
</dbReference>
<reference evidence="11 12" key="1">
    <citation type="journal article" date="2013" name="Stand. Genomic Sci.">
        <title>Genomic Encyclopedia of Type Strains, Phase I: The one thousand microbial genomes (KMG-I) project.</title>
        <authorList>
            <person name="Kyrpides N.C."/>
            <person name="Woyke T."/>
            <person name="Eisen J.A."/>
            <person name="Garrity G."/>
            <person name="Lilburn T.G."/>
            <person name="Beck B.J."/>
            <person name="Whitman W.B."/>
            <person name="Hugenholtz P."/>
            <person name="Klenk H.P."/>
        </authorList>
    </citation>
    <scope>NUCLEOTIDE SEQUENCE [LARGE SCALE GENOMIC DNA]</scope>
    <source>
        <strain evidence="11 12">DSM 45044</strain>
    </source>
</reference>
<dbReference type="Pfam" id="PF08378">
    <property type="entry name" value="NERD"/>
    <property type="match status" value="1"/>
</dbReference>
<dbReference type="PANTHER" id="PTHR43289">
    <property type="entry name" value="MITOGEN-ACTIVATED PROTEIN KINASE KINASE KINASE 20-RELATED"/>
    <property type="match status" value="1"/>
</dbReference>
<keyword evidence="12" id="KW-1185">Reference proteome</keyword>
<protein>
    <recommendedName>
        <fullName evidence="1">non-specific serine/threonine protein kinase</fullName>
        <ecNumber evidence="1">2.7.11.1</ecNumber>
    </recommendedName>
</protein>
<dbReference type="InterPro" id="IPR017441">
    <property type="entry name" value="Protein_kinase_ATP_BS"/>
</dbReference>
<dbReference type="GO" id="GO:0005524">
    <property type="term" value="F:ATP binding"/>
    <property type="evidence" value="ECO:0007669"/>
    <property type="project" value="UniProtKB-UniRule"/>
</dbReference>
<evidence type="ECO:0000256" key="7">
    <source>
        <dbReference type="PROSITE-ProRule" id="PRU10141"/>
    </source>
</evidence>
<dbReference type="InterPro" id="IPR049832">
    <property type="entry name" value="BREX_PglW"/>
</dbReference>
<dbReference type="EMBL" id="VLLL01000008">
    <property type="protein sequence ID" value="TWJ08198.1"/>
    <property type="molecule type" value="Genomic_DNA"/>
</dbReference>
<dbReference type="EC" id="2.7.11.1" evidence="1"/>
<dbReference type="RefSeq" id="WP_158645687.1">
    <property type="nucleotide sequence ID" value="NZ_BAABIJ010000004.1"/>
</dbReference>
<dbReference type="NCBIfam" id="NF033442">
    <property type="entry name" value="BREX_PglW"/>
    <property type="match status" value="1"/>
</dbReference>
<dbReference type="PROSITE" id="PS50011">
    <property type="entry name" value="PROTEIN_KINASE_DOM"/>
    <property type="match status" value="2"/>
</dbReference>
<organism evidence="11 12">
    <name type="scientific">Stackebrandtia albiflava</name>
    <dbReference type="NCBI Taxonomy" id="406432"/>
    <lineage>
        <taxon>Bacteria</taxon>
        <taxon>Bacillati</taxon>
        <taxon>Actinomycetota</taxon>
        <taxon>Actinomycetes</taxon>
        <taxon>Glycomycetales</taxon>
        <taxon>Glycomycetaceae</taxon>
        <taxon>Stackebrandtia</taxon>
    </lineage>
</organism>
<keyword evidence="4 7" id="KW-0547">Nucleotide-binding</keyword>
<dbReference type="InterPro" id="IPR000719">
    <property type="entry name" value="Prot_kinase_dom"/>
</dbReference>
<feature type="domain" description="Protein kinase" evidence="9">
    <location>
        <begin position="513"/>
        <end position="771"/>
    </location>
</feature>
<feature type="domain" description="NERD" evidence="10">
    <location>
        <begin position="10"/>
        <end position="124"/>
    </location>
</feature>
<dbReference type="InterPro" id="IPR011528">
    <property type="entry name" value="NERD"/>
</dbReference>
<dbReference type="InterPro" id="IPR011009">
    <property type="entry name" value="Kinase-like_dom_sf"/>
</dbReference>
<feature type="region of interest" description="Disordered" evidence="8">
    <location>
        <begin position="1195"/>
        <end position="1219"/>
    </location>
</feature>
<dbReference type="OrthoDB" id="3404503at2"/>
<evidence type="ECO:0000256" key="4">
    <source>
        <dbReference type="ARBA" id="ARBA00022741"/>
    </source>
</evidence>
<proteinExistence type="predicted"/>
<dbReference type="Proteomes" id="UP000321617">
    <property type="component" value="Unassembled WGS sequence"/>
</dbReference>
<dbReference type="Gene3D" id="1.10.510.10">
    <property type="entry name" value="Transferase(Phosphotransferase) domain 1"/>
    <property type="match status" value="2"/>
</dbReference>
<keyword evidence="5 11" id="KW-0418">Kinase</keyword>
<gene>
    <name evidence="11" type="ORF">LX16_4419</name>
</gene>
<dbReference type="PANTHER" id="PTHR43289:SF6">
    <property type="entry name" value="SERINE_THREONINE-PROTEIN KINASE NEKL-3"/>
    <property type="match status" value="1"/>
</dbReference>
<evidence type="ECO:0000256" key="5">
    <source>
        <dbReference type="ARBA" id="ARBA00022777"/>
    </source>
</evidence>
<feature type="domain" description="Protein kinase" evidence="9">
    <location>
        <begin position="204"/>
        <end position="483"/>
    </location>
</feature>
<evidence type="ECO:0000259" key="10">
    <source>
        <dbReference type="PROSITE" id="PS50965"/>
    </source>
</evidence>
<keyword evidence="2 11" id="KW-0723">Serine/threonine-protein kinase</keyword>
<evidence type="ECO:0000256" key="2">
    <source>
        <dbReference type="ARBA" id="ARBA00022527"/>
    </source>
</evidence>
<dbReference type="PROSITE" id="PS50965">
    <property type="entry name" value="NERD"/>
    <property type="match status" value="1"/>
</dbReference>
<comment type="caution">
    <text evidence="11">The sequence shown here is derived from an EMBL/GenBank/DDBJ whole genome shotgun (WGS) entry which is preliminary data.</text>
</comment>
<keyword evidence="3" id="KW-0808">Transferase</keyword>
<evidence type="ECO:0000259" key="9">
    <source>
        <dbReference type="PROSITE" id="PS50011"/>
    </source>
</evidence>
<evidence type="ECO:0000313" key="12">
    <source>
        <dbReference type="Proteomes" id="UP000321617"/>
    </source>
</evidence>
<evidence type="ECO:0000313" key="11">
    <source>
        <dbReference type="EMBL" id="TWJ08198.1"/>
    </source>
</evidence>